<evidence type="ECO:0000313" key="2">
    <source>
        <dbReference type="EMBL" id="UQC91402.1"/>
    </source>
</evidence>
<dbReference type="KEGG" id="clup:CLUP02_16937"/>
<protein>
    <submittedName>
        <fullName evidence="2">Uncharacterized protein</fullName>
    </submittedName>
</protein>
<dbReference type="EMBL" id="CP019481">
    <property type="protein sequence ID" value="UQC91402.1"/>
    <property type="molecule type" value="Genomic_DNA"/>
</dbReference>
<dbReference type="Proteomes" id="UP000830671">
    <property type="component" value="Chromosome 9"/>
</dbReference>
<dbReference type="RefSeq" id="XP_049153001.1">
    <property type="nucleotide sequence ID" value="XM_049295854.1"/>
</dbReference>
<accession>A0A9Q8WQG3</accession>
<dbReference type="AlphaFoldDB" id="A0A9Q8WQG3"/>
<feature type="signal peptide" evidence="1">
    <location>
        <begin position="1"/>
        <end position="19"/>
    </location>
</feature>
<proteinExistence type="predicted"/>
<organism evidence="2 3">
    <name type="scientific">Colletotrichum lupini</name>
    <dbReference type="NCBI Taxonomy" id="145971"/>
    <lineage>
        <taxon>Eukaryota</taxon>
        <taxon>Fungi</taxon>
        <taxon>Dikarya</taxon>
        <taxon>Ascomycota</taxon>
        <taxon>Pezizomycotina</taxon>
        <taxon>Sordariomycetes</taxon>
        <taxon>Hypocreomycetidae</taxon>
        <taxon>Glomerellales</taxon>
        <taxon>Glomerellaceae</taxon>
        <taxon>Colletotrichum</taxon>
        <taxon>Colletotrichum acutatum species complex</taxon>
    </lineage>
</organism>
<keyword evidence="1" id="KW-0732">Signal</keyword>
<sequence length="211" mass="23548">MRFSIVTLLTAIMAVTTAASSVEAEKRQLSAVGCVQQCMDDLGIYDGHAISQCRRTCEYLKTSLSIRQLRCSVAYSFPSYSTESARLPGVAQSSGSIIMRSNQSNNLFILSRSLAAIDRALKVISLLHELHGELQRKFVFSRKRGMHQSAYAMHVAIFSKPHVLNKPNYMYLHGWFPDQHGLSIGPSFNTLGIVARKSRPSKTRFVESLTF</sequence>
<feature type="chain" id="PRO_5040185817" evidence="1">
    <location>
        <begin position="20"/>
        <end position="211"/>
    </location>
</feature>
<evidence type="ECO:0000313" key="3">
    <source>
        <dbReference type="Proteomes" id="UP000830671"/>
    </source>
</evidence>
<dbReference type="GeneID" id="73350864"/>
<name>A0A9Q8WQG3_9PEZI</name>
<gene>
    <name evidence="2" type="ORF">CLUP02_16937</name>
</gene>
<keyword evidence="3" id="KW-1185">Reference proteome</keyword>
<reference evidence="2" key="1">
    <citation type="journal article" date="2021" name="Mol. Plant Microbe Interact.">
        <title>Complete Genome Sequence of the Plant-Pathogenic Fungus Colletotrichum lupini.</title>
        <authorList>
            <person name="Baroncelli R."/>
            <person name="Pensec F."/>
            <person name="Da Lio D."/>
            <person name="Boufleur T."/>
            <person name="Vicente I."/>
            <person name="Sarrocco S."/>
            <person name="Picot A."/>
            <person name="Baraldi E."/>
            <person name="Sukno S."/>
            <person name="Thon M."/>
            <person name="Le Floch G."/>
        </authorList>
    </citation>
    <scope>NUCLEOTIDE SEQUENCE</scope>
    <source>
        <strain evidence="2">IMI 504893</strain>
    </source>
</reference>
<evidence type="ECO:0000256" key="1">
    <source>
        <dbReference type="SAM" id="SignalP"/>
    </source>
</evidence>